<accession>A0A3M6VVY7</accession>
<reference evidence="3 4" key="1">
    <citation type="submission" date="2018-06" db="EMBL/GenBank/DDBJ databases">
        <title>Comparative genomics of downy mildews reveals potential adaptations to biotrophy.</title>
        <authorList>
            <person name="Fletcher K."/>
            <person name="Klosterman S.J."/>
            <person name="Derevnina L."/>
            <person name="Martin F."/>
            <person name="Koike S."/>
            <person name="Reyes Chin-Wo S."/>
            <person name="Mou B."/>
            <person name="Michelmore R."/>
        </authorList>
    </citation>
    <scope>NUCLEOTIDE SEQUENCE [LARGE SCALE GENOMIC DNA]</scope>
    <source>
        <strain evidence="3 4">R14</strain>
    </source>
</reference>
<keyword evidence="2" id="KW-0732">Signal</keyword>
<organism evidence="3 4">
    <name type="scientific">Peronospora effusa</name>
    <dbReference type="NCBI Taxonomy" id="542832"/>
    <lineage>
        <taxon>Eukaryota</taxon>
        <taxon>Sar</taxon>
        <taxon>Stramenopiles</taxon>
        <taxon>Oomycota</taxon>
        <taxon>Peronosporomycetes</taxon>
        <taxon>Peronosporales</taxon>
        <taxon>Peronosporaceae</taxon>
        <taxon>Peronospora</taxon>
    </lineage>
</organism>
<feature type="chain" id="PRO_5018143687" description="RxLR effector candidate protein" evidence="2">
    <location>
        <begin position="23"/>
        <end position="240"/>
    </location>
</feature>
<proteinExistence type="predicted"/>
<dbReference type="EMBL" id="QLLG01000004">
    <property type="protein sequence ID" value="RMX70226.1"/>
    <property type="molecule type" value="Genomic_DNA"/>
</dbReference>
<evidence type="ECO:0008006" key="5">
    <source>
        <dbReference type="Google" id="ProtNLM"/>
    </source>
</evidence>
<feature type="signal peptide" evidence="2">
    <location>
        <begin position="1"/>
        <end position="22"/>
    </location>
</feature>
<evidence type="ECO:0000313" key="3">
    <source>
        <dbReference type="EMBL" id="RMX70226.1"/>
    </source>
</evidence>
<evidence type="ECO:0000256" key="1">
    <source>
        <dbReference type="SAM" id="MobiDB-lite"/>
    </source>
</evidence>
<name>A0A3M6VVY7_9STRA</name>
<dbReference type="Proteomes" id="UP000282087">
    <property type="component" value="Unassembled WGS sequence"/>
</dbReference>
<comment type="caution">
    <text evidence="3">The sequence shown here is derived from an EMBL/GenBank/DDBJ whole genome shotgun (WGS) entry which is preliminary data.</text>
</comment>
<dbReference type="VEuPathDB" id="FungiDB:DD237_002252"/>
<gene>
    <name evidence="3" type="ORF">DD238_001072</name>
</gene>
<protein>
    <recommendedName>
        <fullName evidence="5">RxLR effector candidate protein</fullName>
    </recommendedName>
</protein>
<sequence length="240" mass="27219">MHLHFTTLCAAIAACRVSGSHAAPSRSIAKLLHPLPEVPTNKRHLRSNKHALDEEERGELTIDLNKTPDEAAKGIKEIMEIIGEPSAEQHKLQEEEEAQSKLQEEEEAQSKLLKEQEEKEAELKLLKEQEEKEAQFKLLKEQEENEAQLKLLKEQEKKEAQVKLLKAQEAQAKLQDEFKKLNDWNEISASFTSQLKEPKGEEFKKLKEGGTYDAKQTVAELHSSLARGRLSAGSLLVREN</sequence>
<dbReference type="AlphaFoldDB" id="A0A3M6VVY7"/>
<evidence type="ECO:0000313" key="4">
    <source>
        <dbReference type="Proteomes" id="UP000282087"/>
    </source>
</evidence>
<evidence type="ECO:0000256" key="2">
    <source>
        <dbReference type="SAM" id="SignalP"/>
    </source>
</evidence>
<keyword evidence="4" id="KW-1185">Reference proteome</keyword>
<feature type="region of interest" description="Disordered" evidence="1">
    <location>
        <begin position="88"/>
        <end position="116"/>
    </location>
</feature>